<accession>A0ACB0YL68</accession>
<proteinExistence type="predicted"/>
<dbReference type="Proteomes" id="UP001497535">
    <property type="component" value="Unassembled WGS sequence"/>
</dbReference>
<evidence type="ECO:0000313" key="2">
    <source>
        <dbReference type="Proteomes" id="UP001497535"/>
    </source>
</evidence>
<comment type="caution">
    <text evidence="1">The sequence shown here is derived from an EMBL/GenBank/DDBJ whole genome shotgun (WGS) entry which is preliminary data.</text>
</comment>
<keyword evidence="2" id="KW-1185">Reference proteome</keyword>
<name>A0ACB0YL68_MELEN</name>
<gene>
    <name evidence="1" type="ORF">MENTE1834_LOCUS13760</name>
</gene>
<reference evidence="1" key="1">
    <citation type="submission" date="2023-11" db="EMBL/GenBank/DDBJ databases">
        <authorList>
            <person name="Poullet M."/>
        </authorList>
    </citation>
    <scope>NUCLEOTIDE SEQUENCE</scope>
    <source>
        <strain evidence="1">E1834</strain>
    </source>
</reference>
<dbReference type="EMBL" id="CAVMJV010000014">
    <property type="protein sequence ID" value="CAK5051994.1"/>
    <property type="molecule type" value="Genomic_DNA"/>
</dbReference>
<sequence>MRVQANYTYMQRGRNLSTDTQLDILDSSQDYSSGSSVPTSTFLSRPGSWCSSTVWSISASPEQVAVEEAASE</sequence>
<evidence type="ECO:0000313" key="1">
    <source>
        <dbReference type="EMBL" id="CAK5051994.1"/>
    </source>
</evidence>
<organism evidence="1 2">
    <name type="scientific">Meloidogyne enterolobii</name>
    <name type="common">Root-knot nematode worm</name>
    <name type="synonym">Meloidogyne mayaguensis</name>
    <dbReference type="NCBI Taxonomy" id="390850"/>
    <lineage>
        <taxon>Eukaryota</taxon>
        <taxon>Metazoa</taxon>
        <taxon>Ecdysozoa</taxon>
        <taxon>Nematoda</taxon>
        <taxon>Chromadorea</taxon>
        <taxon>Rhabditida</taxon>
        <taxon>Tylenchina</taxon>
        <taxon>Tylenchomorpha</taxon>
        <taxon>Tylenchoidea</taxon>
        <taxon>Meloidogynidae</taxon>
        <taxon>Meloidogyninae</taxon>
        <taxon>Meloidogyne</taxon>
    </lineage>
</organism>
<protein>
    <submittedName>
        <fullName evidence="1">Uncharacterized protein</fullName>
    </submittedName>
</protein>